<dbReference type="EMBL" id="JBBKTX010000015">
    <property type="protein sequence ID" value="MFK4753299.1"/>
    <property type="molecule type" value="Genomic_DNA"/>
</dbReference>
<accession>A0ABW8NJZ2</accession>
<reference evidence="1 2" key="1">
    <citation type="submission" date="2024-03" db="EMBL/GenBank/DDBJ databases">
        <title>High-quality draft genome sequence of Oceanobacter sp. wDCs-4.</title>
        <authorList>
            <person name="Dong C."/>
        </authorList>
    </citation>
    <scope>NUCLEOTIDE SEQUENCE [LARGE SCALE GENOMIC DNA]</scope>
    <source>
        <strain evidence="2">wDCs-4</strain>
    </source>
</reference>
<protein>
    <submittedName>
        <fullName evidence="1">Uncharacterized protein</fullName>
    </submittedName>
</protein>
<gene>
    <name evidence="1" type="ORF">WG929_12865</name>
</gene>
<keyword evidence="2" id="KW-1185">Reference proteome</keyword>
<dbReference type="Proteomes" id="UP001620597">
    <property type="component" value="Unassembled WGS sequence"/>
</dbReference>
<name>A0ABW8NJZ2_9GAMM</name>
<dbReference type="RefSeq" id="WP_416206354.1">
    <property type="nucleotide sequence ID" value="NZ_JBBKTX010000015.1"/>
</dbReference>
<sequence>MLSTSHYDKHLYQDDVMDIKLLKLSDTVLTAIQILKLQVELQDGHSIRANRTVEELIELIEKALESRSSQVYQALIRLVSLLTDKQIIFFETLSVDFSPLRHWAKAQQAQQQNLQRSNRRSLFSTSAVSATTKV</sequence>
<organism evidence="1 2">
    <name type="scientific">Oceanobacter antarcticus</name>
    <dbReference type="NCBI Taxonomy" id="3133425"/>
    <lineage>
        <taxon>Bacteria</taxon>
        <taxon>Pseudomonadati</taxon>
        <taxon>Pseudomonadota</taxon>
        <taxon>Gammaproteobacteria</taxon>
        <taxon>Oceanospirillales</taxon>
        <taxon>Oceanospirillaceae</taxon>
        <taxon>Oceanobacter</taxon>
    </lineage>
</organism>
<evidence type="ECO:0000313" key="1">
    <source>
        <dbReference type="EMBL" id="MFK4753299.1"/>
    </source>
</evidence>
<comment type="caution">
    <text evidence="1">The sequence shown here is derived from an EMBL/GenBank/DDBJ whole genome shotgun (WGS) entry which is preliminary data.</text>
</comment>
<proteinExistence type="predicted"/>
<evidence type="ECO:0000313" key="2">
    <source>
        <dbReference type="Proteomes" id="UP001620597"/>
    </source>
</evidence>